<feature type="compositionally biased region" description="Low complexity" evidence="1">
    <location>
        <begin position="140"/>
        <end position="153"/>
    </location>
</feature>
<feature type="region of interest" description="Disordered" evidence="1">
    <location>
        <begin position="47"/>
        <end position="116"/>
    </location>
</feature>
<feature type="compositionally biased region" description="Basic and acidic residues" evidence="1">
    <location>
        <begin position="444"/>
        <end position="470"/>
    </location>
</feature>
<feature type="region of interest" description="Disordered" evidence="1">
    <location>
        <begin position="1"/>
        <end position="29"/>
    </location>
</feature>
<comment type="caution">
    <text evidence="2">The sequence shown here is derived from an EMBL/GenBank/DDBJ whole genome shotgun (WGS) entry which is preliminary data.</text>
</comment>
<evidence type="ECO:0000313" key="2">
    <source>
        <dbReference type="EMBL" id="PWY92963.1"/>
    </source>
</evidence>
<feature type="compositionally biased region" description="Polar residues" evidence="1">
    <location>
        <begin position="186"/>
        <end position="199"/>
    </location>
</feature>
<dbReference type="RefSeq" id="XP_025469724.1">
    <property type="nucleotide sequence ID" value="XM_025613726.1"/>
</dbReference>
<dbReference type="Gene3D" id="2.40.70.10">
    <property type="entry name" value="Acid Proteases"/>
    <property type="match status" value="1"/>
</dbReference>
<keyword evidence="3" id="KW-1185">Reference proteome</keyword>
<evidence type="ECO:0000256" key="1">
    <source>
        <dbReference type="SAM" id="MobiDB-lite"/>
    </source>
</evidence>
<name>A0A317X332_9EURO</name>
<dbReference type="CDD" id="cd00303">
    <property type="entry name" value="retropepsin_like"/>
    <property type="match status" value="1"/>
</dbReference>
<dbReference type="OrthoDB" id="4493271at2759"/>
<protein>
    <submittedName>
        <fullName evidence="2">Uncharacterized protein</fullName>
    </submittedName>
</protein>
<dbReference type="EMBL" id="MSFK01000007">
    <property type="protein sequence ID" value="PWY92963.1"/>
    <property type="molecule type" value="Genomic_DNA"/>
</dbReference>
<gene>
    <name evidence="2" type="ORF">BO94DRAFT_554560</name>
</gene>
<feature type="region of interest" description="Disordered" evidence="1">
    <location>
        <begin position="433"/>
        <end position="476"/>
    </location>
</feature>
<feature type="region of interest" description="Disordered" evidence="1">
    <location>
        <begin position="140"/>
        <end position="199"/>
    </location>
</feature>
<dbReference type="InterPro" id="IPR021109">
    <property type="entry name" value="Peptidase_aspartic_dom_sf"/>
</dbReference>
<reference evidence="2 3" key="1">
    <citation type="submission" date="2016-12" db="EMBL/GenBank/DDBJ databases">
        <title>The genomes of Aspergillus section Nigri reveals drivers in fungal speciation.</title>
        <authorList>
            <consortium name="DOE Joint Genome Institute"/>
            <person name="Vesth T.C."/>
            <person name="Nybo J."/>
            <person name="Theobald S."/>
            <person name="Brandl J."/>
            <person name="Frisvad J.C."/>
            <person name="Nielsen K.F."/>
            <person name="Lyhne E.K."/>
            <person name="Kogle M.E."/>
            <person name="Kuo A."/>
            <person name="Riley R."/>
            <person name="Clum A."/>
            <person name="Nolan M."/>
            <person name="Lipzen A."/>
            <person name="Salamov A."/>
            <person name="Henrissat B."/>
            <person name="Wiebenga A."/>
            <person name="De Vries R.P."/>
            <person name="Grigoriev I.V."/>
            <person name="Mortensen U.H."/>
            <person name="Andersen M.R."/>
            <person name="Baker S.E."/>
        </authorList>
    </citation>
    <scope>NUCLEOTIDE SEQUENCE [LARGE SCALE GENOMIC DNA]</scope>
    <source>
        <strain evidence="2 3">CBS 115572</strain>
    </source>
</reference>
<dbReference type="Proteomes" id="UP000246702">
    <property type="component" value="Unassembled WGS sequence"/>
</dbReference>
<proteinExistence type="predicted"/>
<evidence type="ECO:0000313" key="3">
    <source>
        <dbReference type="Proteomes" id="UP000246702"/>
    </source>
</evidence>
<sequence>MEASLHQALPRSESSSDTEKPPRTRTWLRPLKRLFSLFIPRKTIKRRQIFRRRKKPNERNNPPELVVPRRQVGDPTNGRLPTADGHRKPDEPKEEDNEPASHPAMETSNDPEGTLTHEHFERNGVDISSLATGGRFYRSVSSGTSTVSPGVYSPASPPPDVISTESTTPLDKIEEIGLPSDDQESRNPSLENRSQEALSSVSTNSDQYYIELVLVVANDNRHKVPALMALDTQASANVMSVALWRKLGMRLESCSQELIPLQSGSGNVVRIETYGRVREVAWHVAGGERTHVCDFLVADLRDHDVILGKRYIHRKKILTWGPDEITVSLKAVVAEDMDVSILTQSGFRALPGIQVQPQETERTFYDSNGVSYAVRDVVQLPIWKKGEAKLTTQDFYVSTDDSSGLRPPCHAILGSQCLVGKVSDEKGVPIAVTQLPSQSASDKAIQEQKKREKEAALAKKEQERRDREKQQAAQRK</sequence>
<feature type="compositionally biased region" description="Basic residues" evidence="1">
    <location>
        <begin position="47"/>
        <end position="56"/>
    </location>
</feature>
<accession>A0A317X332</accession>
<dbReference type="AlphaFoldDB" id="A0A317X332"/>
<organism evidence="2 3">
    <name type="scientific">Aspergillus sclerotioniger CBS 115572</name>
    <dbReference type="NCBI Taxonomy" id="1450535"/>
    <lineage>
        <taxon>Eukaryota</taxon>
        <taxon>Fungi</taxon>
        <taxon>Dikarya</taxon>
        <taxon>Ascomycota</taxon>
        <taxon>Pezizomycotina</taxon>
        <taxon>Eurotiomycetes</taxon>
        <taxon>Eurotiomycetidae</taxon>
        <taxon>Eurotiales</taxon>
        <taxon>Aspergillaceae</taxon>
        <taxon>Aspergillus</taxon>
        <taxon>Aspergillus subgen. Circumdati</taxon>
    </lineage>
</organism>
<dbReference type="GeneID" id="37115869"/>